<proteinExistence type="predicted"/>
<feature type="chain" id="PRO_5045992519" evidence="2">
    <location>
        <begin position="18"/>
        <end position="611"/>
    </location>
</feature>
<dbReference type="Proteomes" id="UP001193081">
    <property type="component" value="Unassembled WGS sequence"/>
</dbReference>
<reference evidence="3 4" key="1">
    <citation type="submission" date="2021-03" db="EMBL/GenBank/DDBJ databases">
        <authorList>
            <person name="Grouzdev D.S."/>
        </authorList>
    </citation>
    <scope>NUCLEOTIDE SEQUENCE [LARGE SCALE GENOMIC DNA]</scope>
    <source>
        <strain evidence="3 4">M50-1</strain>
    </source>
</reference>
<feature type="region of interest" description="Disordered" evidence="1">
    <location>
        <begin position="577"/>
        <end position="611"/>
    </location>
</feature>
<name>A0ABS4DD10_9CHLR</name>
<feature type="compositionally biased region" description="Basic and acidic residues" evidence="1">
    <location>
        <begin position="577"/>
        <end position="587"/>
    </location>
</feature>
<feature type="signal peptide" evidence="2">
    <location>
        <begin position="1"/>
        <end position="17"/>
    </location>
</feature>
<dbReference type="EMBL" id="SIJK02000032">
    <property type="protein sequence ID" value="MBP1467334.1"/>
    <property type="molecule type" value="Genomic_DNA"/>
</dbReference>
<evidence type="ECO:0000256" key="1">
    <source>
        <dbReference type="SAM" id="MobiDB-lite"/>
    </source>
</evidence>
<organism evidence="3 4">
    <name type="scientific">Candidatus Chloroploca mongolica</name>
    <dbReference type="NCBI Taxonomy" id="2528176"/>
    <lineage>
        <taxon>Bacteria</taxon>
        <taxon>Bacillati</taxon>
        <taxon>Chloroflexota</taxon>
        <taxon>Chloroflexia</taxon>
        <taxon>Chloroflexales</taxon>
        <taxon>Chloroflexineae</taxon>
        <taxon>Oscillochloridaceae</taxon>
        <taxon>Candidatus Chloroploca</taxon>
    </lineage>
</organism>
<comment type="caution">
    <text evidence="3">The sequence shown here is derived from an EMBL/GenBank/DDBJ whole genome shotgun (WGS) entry which is preliminary data.</text>
</comment>
<dbReference type="RefSeq" id="WP_135479539.1">
    <property type="nucleotide sequence ID" value="NZ_SIJK02000032.1"/>
</dbReference>
<keyword evidence="2" id="KW-0732">Signal</keyword>
<evidence type="ECO:0000256" key="2">
    <source>
        <dbReference type="SAM" id="SignalP"/>
    </source>
</evidence>
<keyword evidence="4" id="KW-1185">Reference proteome</keyword>
<evidence type="ECO:0000313" key="3">
    <source>
        <dbReference type="EMBL" id="MBP1467334.1"/>
    </source>
</evidence>
<accession>A0ABS4DD10</accession>
<sequence>MPTVTQLCIPMTTTPVAALLAAAGVARWFADALRDITGDGGDVRIANAGHSIIVSTARVVSREQLRQVPYRDPTMRWIQTDKTGSPPADLPVLDYEAEKRHNSDYYQELERYRKLKINVKTLPSDERNALEQKAPRPYWPVAVKINQMSALNAYNKAVEAWAACRPIYPELIDLIWTLFSGKPGAIEQAQEAWVQLAKTHGLEHKALLSATQVVNPEQGKGANRAKADALTIGGRESFWLLEYFKFAGLFDAALPRTVQSKKDRKTYIVIPSAEGIELHWHDTIFKQFQQQFWAGTAIKMDIQAALRYTDAMLAQWEGAMLSSGRQRKPSDLIQGFAVVAYKDLGSAFAVMNVSTINLPDWIAAPEEVSAIQHWRDEVDQHQRIIGALEEKFSEEEHLLRHYRDFLSSRDPNLTAFFAFTTGYASHVMSKMSKRQPVRRFTINTLEVIIMANDNRREKPLAPILETQGFRNIATAIRRSTVIPQYQKTKGDTPYDVRYGLADDLRRKARNNAEFMRALSEFMQQYNQENKRIFAREKRPVRADITTGDITDIVNLIDEYDAPTVANLLIAYGYARDPKTPDAVHEESDAATSEPELTSEEPTAETHENQPF</sequence>
<evidence type="ECO:0000313" key="4">
    <source>
        <dbReference type="Proteomes" id="UP001193081"/>
    </source>
</evidence>
<gene>
    <name evidence="3" type="ORF">EYB53_016600</name>
</gene>
<protein>
    <submittedName>
        <fullName evidence="3">Uncharacterized protein</fullName>
    </submittedName>
</protein>